<name>A0A0V0YLK3_TRIPS</name>
<organism evidence="2 3">
    <name type="scientific">Trichinella pseudospiralis</name>
    <name type="common">Parasitic roundworm</name>
    <dbReference type="NCBI Taxonomy" id="6337"/>
    <lineage>
        <taxon>Eukaryota</taxon>
        <taxon>Metazoa</taxon>
        <taxon>Ecdysozoa</taxon>
        <taxon>Nematoda</taxon>
        <taxon>Enoplea</taxon>
        <taxon>Dorylaimia</taxon>
        <taxon>Trichinellida</taxon>
        <taxon>Trichinellidae</taxon>
        <taxon>Trichinella</taxon>
    </lineage>
</organism>
<reference evidence="2 3" key="1">
    <citation type="submission" date="2015-01" db="EMBL/GenBank/DDBJ databases">
        <title>Evolution of Trichinella species and genotypes.</title>
        <authorList>
            <person name="Korhonen P.K."/>
            <person name="Edoardo P."/>
            <person name="Giuseppe L.R."/>
            <person name="Gasser R.B."/>
        </authorList>
    </citation>
    <scope>NUCLEOTIDE SEQUENCE [LARGE SCALE GENOMIC DNA]</scope>
    <source>
        <strain evidence="2">ISS141</strain>
    </source>
</reference>
<evidence type="ECO:0000313" key="2">
    <source>
        <dbReference type="EMBL" id="KRY01255.1"/>
    </source>
</evidence>
<sequence>MSERTLSTSVVRLFALTDRSSREPQDQPHARGTSRSLPKEQRTICRCIFSMSACSLILEQRYQRRIATKSGWSRAPLCKHWFHDN</sequence>
<dbReference type="AlphaFoldDB" id="A0A0V0YLK3"/>
<dbReference type="EMBL" id="JYDU01000004">
    <property type="protein sequence ID" value="KRY01255.1"/>
    <property type="molecule type" value="Genomic_DNA"/>
</dbReference>
<proteinExistence type="predicted"/>
<comment type="caution">
    <text evidence="2">The sequence shown here is derived from an EMBL/GenBank/DDBJ whole genome shotgun (WGS) entry which is preliminary data.</text>
</comment>
<gene>
    <name evidence="2" type="ORF">T4E_10146</name>
</gene>
<dbReference type="Proteomes" id="UP000054815">
    <property type="component" value="Unassembled WGS sequence"/>
</dbReference>
<feature type="compositionally biased region" description="Basic and acidic residues" evidence="1">
    <location>
        <begin position="19"/>
        <end position="29"/>
    </location>
</feature>
<accession>A0A0V0YLK3</accession>
<evidence type="ECO:0000256" key="1">
    <source>
        <dbReference type="SAM" id="MobiDB-lite"/>
    </source>
</evidence>
<protein>
    <submittedName>
        <fullName evidence="2">Uncharacterized protein</fullName>
    </submittedName>
</protein>
<feature type="region of interest" description="Disordered" evidence="1">
    <location>
        <begin position="16"/>
        <end position="39"/>
    </location>
</feature>
<evidence type="ECO:0000313" key="3">
    <source>
        <dbReference type="Proteomes" id="UP000054815"/>
    </source>
</evidence>